<evidence type="ECO:0000259" key="2">
    <source>
        <dbReference type="Pfam" id="PF13601"/>
    </source>
</evidence>
<dbReference type="Gene3D" id="1.10.10.10">
    <property type="entry name" value="Winged helix-like DNA-binding domain superfamily/Winged helix DNA-binding domain"/>
    <property type="match status" value="1"/>
</dbReference>
<sequence>MNENILDAIDDTIHAKARLGIMSLLAVHKACDFVFLRKELQMTEGNLGNHIRVLEEAGYIQVTKTFAGRRPKTICTSTELGMDMFRQYIEGLERIIRMAQAAIPKPDQK</sequence>
<dbReference type="Proteomes" id="UP000250369">
    <property type="component" value="Unassembled WGS sequence"/>
</dbReference>
<dbReference type="CDD" id="cd00090">
    <property type="entry name" value="HTH_ARSR"/>
    <property type="match status" value="1"/>
</dbReference>
<gene>
    <name evidence="3" type="ORF">DQG23_20335</name>
</gene>
<comment type="caution">
    <text evidence="3">The sequence shown here is derived from an EMBL/GenBank/DDBJ whole genome shotgun (WGS) entry which is preliminary data.</text>
</comment>
<dbReference type="InterPro" id="IPR011991">
    <property type="entry name" value="ArsR-like_HTH"/>
</dbReference>
<accession>A0A329MHI0</accession>
<name>A0A329MHI0_9BACL</name>
<feature type="domain" description="Winged helix DNA-binding" evidence="2">
    <location>
        <begin position="18"/>
        <end position="96"/>
    </location>
</feature>
<dbReference type="RefSeq" id="WP_113032710.1">
    <property type="nucleotide sequence ID" value="NZ_QMFB01000012.1"/>
</dbReference>
<proteinExistence type="predicted"/>
<dbReference type="AlphaFoldDB" id="A0A329MHI0"/>
<dbReference type="InterPro" id="IPR027395">
    <property type="entry name" value="WH_DNA-bd_dom"/>
</dbReference>
<dbReference type="PANTHER" id="PTHR37318">
    <property type="entry name" value="BSL7504 PROTEIN"/>
    <property type="match status" value="1"/>
</dbReference>
<dbReference type="InterPro" id="IPR036390">
    <property type="entry name" value="WH_DNA-bd_sf"/>
</dbReference>
<dbReference type="SUPFAM" id="SSF46785">
    <property type="entry name" value="Winged helix' DNA-binding domain"/>
    <property type="match status" value="1"/>
</dbReference>
<dbReference type="PANTHER" id="PTHR37318:SF1">
    <property type="entry name" value="BSL7504 PROTEIN"/>
    <property type="match status" value="1"/>
</dbReference>
<organism evidence="3 4">
    <name type="scientific">Paenibacillus contaminans</name>
    <dbReference type="NCBI Taxonomy" id="450362"/>
    <lineage>
        <taxon>Bacteria</taxon>
        <taxon>Bacillati</taxon>
        <taxon>Bacillota</taxon>
        <taxon>Bacilli</taxon>
        <taxon>Bacillales</taxon>
        <taxon>Paenibacillaceae</taxon>
        <taxon>Paenibacillus</taxon>
    </lineage>
</organism>
<evidence type="ECO:0000313" key="4">
    <source>
        <dbReference type="Proteomes" id="UP000250369"/>
    </source>
</evidence>
<keyword evidence="4" id="KW-1185">Reference proteome</keyword>
<reference evidence="3 4" key="1">
    <citation type="journal article" date="2009" name="Int. J. Syst. Evol. Microbiol.">
        <title>Paenibacillus contaminans sp. nov., isolated from a contaminated laboratory plate.</title>
        <authorList>
            <person name="Chou J.H."/>
            <person name="Lee J.H."/>
            <person name="Lin M.C."/>
            <person name="Chang P.S."/>
            <person name="Arun A.B."/>
            <person name="Young C.C."/>
            <person name="Chen W.M."/>
        </authorList>
    </citation>
    <scope>NUCLEOTIDE SEQUENCE [LARGE SCALE GENOMIC DNA]</scope>
    <source>
        <strain evidence="3 4">CKOBP-6</strain>
    </source>
</reference>
<dbReference type="OrthoDB" id="9800369at2"/>
<dbReference type="Pfam" id="PF13601">
    <property type="entry name" value="HTH_34"/>
    <property type="match status" value="1"/>
</dbReference>
<evidence type="ECO:0000256" key="1">
    <source>
        <dbReference type="ARBA" id="ARBA00023125"/>
    </source>
</evidence>
<dbReference type="GO" id="GO:0003677">
    <property type="term" value="F:DNA binding"/>
    <property type="evidence" value="ECO:0007669"/>
    <property type="project" value="UniProtKB-KW"/>
</dbReference>
<protein>
    <submittedName>
        <fullName evidence="3">Transcriptional regulator</fullName>
    </submittedName>
</protein>
<dbReference type="InterPro" id="IPR036388">
    <property type="entry name" value="WH-like_DNA-bd_sf"/>
</dbReference>
<keyword evidence="1" id="KW-0238">DNA-binding</keyword>
<evidence type="ECO:0000313" key="3">
    <source>
        <dbReference type="EMBL" id="RAV19349.1"/>
    </source>
</evidence>
<dbReference type="EMBL" id="QMFB01000012">
    <property type="protein sequence ID" value="RAV19349.1"/>
    <property type="molecule type" value="Genomic_DNA"/>
</dbReference>